<name>A0A1D9Q2G3_SCLS1</name>
<organism evidence="1 2">
    <name type="scientific">Sclerotinia sclerotiorum (strain ATCC 18683 / 1980 / Ss-1)</name>
    <name type="common">White mold</name>
    <name type="synonym">Whetzelinia sclerotiorum</name>
    <dbReference type="NCBI Taxonomy" id="665079"/>
    <lineage>
        <taxon>Eukaryota</taxon>
        <taxon>Fungi</taxon>
        <taxon>Dikarya</taxon>
        <taxon>Ascomycota</taxon>
        <taxon>Pezizomycotina</taxon>
        <taxon>Leotiomycetes</taxon>
        <taxon>Helotiales</taxon>
        <taxon>Sclerotiniaceae</taxon>
        <taxon>Sclerotinia</taxon>
    </lineage>
</organism>
<sequence length="74" mass="8450">MEDWPLRSPIDATSDSVEKFSNAVTRVLRIRPIRSTSTNDADRSWPSVKAYPDAEDDLDLYVCPRYNFIISKTG</sequence>
<evidence type="ECO:0000313" key="1">
    <source>
        <dbReference type="EMBL" id="APA09150.1"/>
    </source>
</evidence>
<dbReference type="AlphaFoldDB" id="A0A1D9Q2G3"/>
<proteinExistence type="predicted"/>
<reference evidence="2" key="1">
    <citation type="journal article" date="2017" name="Genome Biol. Evol.">
        <title>The complete genome sequence of the phytopathogenic fungus Sclerotinia sclerotiorum reveals insights into the genome architecture of broad host range pathogens.</title>
        <authorList>
            <person name="Derbyshire M."/>
            <person name="Denton-Giles M."/>
            <person name="Hegedus D."/>
            <person name="Seifbarghy S."/>
            <person name="Rollins J."/>
            <person name="van Kan J."/>
            <person name="Seidl M.F."/>
            <person name="Faino L."/>
            <person name="Mbengue M."/>
            <person name="Navaud O."/>
            <person name="Raffaele S."/>
            <person name="Hammond-Kosack K."/>
            <person name="Heard S."/>
            <person name="Oliver R."/>
        </authorList>
    </citation>
    <scope>NUCLEOTIDE SEQUENCE [LARGE SCALE GENOMIC DNA]</scope>
    <source>
        <strain evidence="2">ATCC 18683 / 1980 / Ss-1</strain>
    </source>
</reference>
<accession>A0A1D9Q2G3</accession>
<dbReference type="VEuPathDB" id="FungiDB:sscle_04g039200"/>
<gene>
    <name evidence="1" type="ORF">sscle_04g039200</name>
</gene>
<dbReference type="EMBL" id="CP017817">
    <property type="protein sequence ID" value="APA09150.1"/>
    <property type="molecule type" value="Genomic_DNA"/>
</dbReference>
<evidence type="ECO:0000313" key="2">
    <source>
        <dbReference type="Proteomes" id="UP000177798"/>
    </source>
</evidence>
<dbReference type="Proteomes" id="UP000177798">
    <property type="component" value="Chromosome 4"/>
</dbReference>
<protein>
    <submittedName>
        <fullName evidence="1">Uncharacterized protein</fullName>
    </submittedName>
</protein>